<feature type="domain" description="OmpR/PhoB-type" evidence="9">
    <location>
        <begin position="133"/>
        <end position="229"/>
    </location>
</feature>
<feature type="modified residue" description="4-aspartylphosphate" evidence="6">
    <location>
        <position position="59"/>
    </location>
</feature>
<dbReference type="OrthoDB" id="9802426at2"/>
<dbReference type="FunFam" id="3.40.50.2300:FF:000001">
    <property type="entry name" value="DNA-binding response regulator PhoB"/>
    <property type="match status" value="1"/>
</dbReference>
<dbReference type="Pfam" id="PF00072">
    <property type="entry name" value="Response_reg"/>
    <property type="match status" value="1"/>
</dbReference>
<evidence type="ECO:0000313" key="11">
    <source>
        <dbReference type="Proteomes" id="UP000235916"/>
    </source>
</evidence>
<evidence type="ECO:0000256" key="6">
    <source>
        <dbReference type="PROSITE-ProRule" id="PRU00169"/>
    </source>
</evidence>
<dbReference type="GO" id="GO:0000976">
    <property type="term" value="F:transcription cis-regulatory region binding"/>
    <property type="evidence" value="ECO:0007669"/>
    <property type="project" value="TreeGrafter"/>
</dbReference>
<name>A0A2N8L3F0_9BURK</name>
<dbReference type="PROSITE" id="PS50110">
    <property type="entry name" value="RESPONSE_REGULATORY"/>
    <property type="match status" value="1"/>
</dbReference>
<dbReference type="PANTHER" id="PTHR48111:SF22">
    <property type="entry name" value="REGULATOR OF RPOS"/>
    <property type="match status" value="1"/>
</dbReference>
<evidence type="ECO:0000256" key="5">
    <source>
        <dbReference type="ARBA" id="ARBA00023163"/>
    </source>
</evidence>
<dbReference type="AlphaFoldDB" id="A0A2N8L3F0"/>
<evidence type="ECO:0000256" key="2">
    <source>
        <dbReference type="ARBA" id="ARBA00023012"/>
    </source>
</evidence>
<dbReference type="SUPFAM" id="SSF52172">
    <property type="entry name" value="CheY-like"/>
    <property type="match status" value="1"/>
</dbReference>
<dbReference type="InterPro" id="IPR011006">
    <property type="entry name" value="CheY-like_superfamily"/>
</dbReference>
<dbReference type="Gene3D" id="1.10.10.10">
    <property type="entry name" value="Winged helix-like DNA-binding domain superfamily/Winged helix DNA-binding domain"/>
    <property type="match status" value="1"/>
</dbReference>
<evidence type="ECO:0000259" key="9">
    <source>
        <dbReference type="PROSITE" id="PS51755"/>
    </source>
</evidence>
<dbReference type="EMBL" id="POSP01000001">
    <property type="protein sequence ID" value="PND40228.1"/>
    <property type="molecule type" value="Genomic_DNA"/>
</dbReference>
<evidence type="ECO:0000256" key="4">
    <source>
        <dbReference type="ARBA" id="ARBA00023125"/>
    </source>
</evidence>
<dbReference type="CDD" id="cd00383">
    <property type="entry name" value="trans_reg_C"/>
    <property type="match status" value="1"/>
</dbReference>
<dbReference type="GO" id="GO:0032993">
    <property type="term" value="C:protein-DNA complex"/>
    <property type="evidence" value="ECO:0007669"/>
    <property type="project" value="TreeGrafter"/>
</dbReference>
<dbReference type="InterPro" id="IPR001789">
    <property type="entry name" value="Sig_transdc_resp-reg_receiver"/>
</dbReference>
<dbReference type="Pfam" id="PF00486">
    <property type="entry name" value="Trans_reg_C"/>
    <property type="match status" value="1"/>
</dbReference>
<dbReference type="PROSITE" id="PS51755">
    <property type="entry name" value="OMPR_PHOB"/>
    <property type="match status" value="1"/>
</dbReference>
<dbReference type="GO" id="GO:0006355">
    <property type="term" value="P:regulation of DNA-templated transcription"/>
    <property type="evidence" value="ECO:0007669"/>
    <property type="project" value="InterPro"/>
</dbReference>
<proteinExistence type="predicted"/>
<dbReference type="SMART" id="SM00862">
    <property type="entry name" value="Trans_reg_C"/>
    <property type="match status" value="1"/>
</dbReference>
<protein>
    <submittedName>
        <fullName evidence="10">DNA-binding response regulator</fullName>
    </submittedName>
</protein>
<comment type="caution">
    <text evidence="10">The sequence shown here is derived from an EMBL/GenBank/DDBJ whole genome shotgun (WGS) entry which is preliminary data.</text>
</comment>
<keyword evidence="1 6" id="KW-0597">Phosphoprotein</keyword>
<keyword evidence="3" id="KW-0805">Transcription regulation</keyword>
<dbReference type="PANTHER" id="PTHR48111">
    <property type="entry name" value="REGULATOR OF RPOS"/>
    <property type="match status" value="1"/>
</dbReference>
<dbReference type="InterPro" id="IPR016032">
    <property type="entry name" value="Sig_transdc_resp-reg_C-effctor"/>
</dbReference>
<dbReference type="Proteomes" id="UP000235916">
    <property type="component" value="Unassembled WGS sequence"/>
</dbReference>
<reference evidence="10 11" key="1">
    <citation type="submission" date="2018-01" db="EMBL/GenBank/DDBJ databases">
        <title>Draft genome sequence of Paucibacter aquatile CR182 isolated from freshwater of the Nakdong River.</title>
        <authorList>
            <person name="Choi A."/>
            <person name="Chung E.J."/>
        </authorList>
    </citation>
    <scope>NUCLEOTIDE SEQUENCE [LARGE SCALE GENOMIC DNA]</scope>
    <source>
        <strain evidence="10 11">CR182</strain>
    </source>
</reference>
<keyword evidence="11" id="KW-1185">Reference proteome</keyword>
<dbReference type="RefSeq" id="WP_102766362.1">
    <property type="nucleotide sequence ID" value="NZ_POSP01000001.1"/>
</dbReference>
<feature type="domain" description="Response regulatory" evidence="8">
    <location>
        <begin position="10"/>
        <end position="125"/>
    </location>
</feature>
<keyword evidence="5" id="KW-0804">Transcription</keyword>
<keyword evidence="4 7" id="KW-0238">DNA-binding</keyword>
<evidence type="ECO:0000313" key="10">
    <source>
        <dbReference type="EMBL" id="PND40228.1"/>
    </source>
</evidence>
<dbReference type="InterPro" id="IPR036388">
    <property type="entry name" value="WH-like_DNA-bd_sf"/>
</dbReference>
<dbReference type="SMART" id="SM00448">
    <property type="entry name" value="REC"/>
    <property type="match status" value="1"/>
</dbReference>
<organism evidence="10 11">
    <name type="scientific">Kinneretia aquatilis</name>
    <dbReference type="NCBI Taxonomy" id="2070761"/>
    <lineage>
        <taxon>Bacteria</taxon>
        <taxon>Pseudomonadati</taxon>
        <taxon>Pseudomonadota</taxon>
        <taxon>Betaproteobacteria</taxon>
        <taxon>Burkholderiales</taxon>
        <taxon>Sphaerotilaceae</taxon>
        <taxon>Roseateles</taxon>
    </lineage>
</organism>
<gene>
    <name evidence="10" type="ORF">C1O66_02260</name>
</gene>
<keyword evidence="2" id="KW-0902">Two-component regulatory system</keyword>
<sequence length="231" mass="25497">MSPPTGQALRILVVEDHAPLRAQIVEVLQAAGWRVEEASDGRLGLQLALEQPPDVLLLDLGLPGLDGLQVCQRLRQQADRHIPVLMLTARDSLADKGQGFAAGADDYLLKPFSGEELLWRCQALSRRGELGRSPLLERGPLQIDRRSAEVRIEGQVLPTLPRQAYRLLLALAEAHPRTLSRSELQHTLWADERPESDALRSHLYTLRQALGPAQGLVKTVHSVGLRLDLPA</sequence>
<dbReference type="InterPro" id="IPR001867">
    <property type="entry name" value="OmpR/PhoB-type_DNA-bd"/>
</dbReference>
<dbReference type="SUPFAM" id="SSF46894">
    <property type="entry name" value="C-terminal effector domain of the bipartite response regulators"/>
    <property type="match status" value="1"/>
</dbReference>
<feature type="DNA-binding region" description="OmpR/PhoB-type" evidence="7">
    <location>
        <begin position="133"/>
        <end position="229"/>
    </location>
</feature>
<accession>A0A2N8L3F0</accession>
<dbReference type="Gene3D" id="3.40.50.2300">
    <property type="match status" value="1"/>
</dbReference>
<dbReference type="InterPro" id="IPR039420">
    <property type="entry name" value="WalR-like"/>
</dbReference>
<evidence type="ECO:0000256" key="1">
    <source>
        <dbReference type="ARBA" id="ARBA00022553"/>
    </source>
</evidence>
<evidence type="ECO:0000259" key="8">
    <source>
        <dbReference type="PROSITE" id="PS50110"/>
    </source>
</evidence>
<evidence type="ECO:0000256" key="7">
    <source>
        <dbReference type="PROSITE-ProRule" id="PRU01091"/>
    </source>
</evidence>
<dbReference type="GO" id="GO:0000156">
    <property type="term" value="F:phosphorelay response regulator activity"/>
    <property type="evidence" value="ECO:0007669"/>
    <property type="project" value="TreeGrafter"/>
</dbReference>
<dbReference type="GO" id="GO:0005829">
    <property type="term" value="C:cytosol"/>
    <property type="evidence" value="ECO:0007669"/>
    <property type="project" value="TreeGrafter"/>
</dbReference>
<evidence type="ECO:0000256" key="3">
    <source>
        <dbReference type="ARBA" id="ARBA00023015"/>
    </source>
</evidence>